<dbReference type="InterPro" id="IPR036411">
    <property type="entry name" value="TorD-like_sf"/>
</dbReference>
<accession>A0ABU0MIF4</accession>
<dbReference type="PANTHER" id="PTHR34227">
    <property type="entry name" value="CHAPERONE PROTEIN YCDY"/>
    <property type="match status" value="1"/>
</dbReference>
<sequence length="276" mass="29633">MDSMVLEAAAPLVRQRTPDDDETGRPVADAAPGGASAGDGSPAEQDADFGDAAAALRLLALLHAQAPTPAFLEDLRNNPIGGRGLALDRDDAIQASALIDEVVSDLPPRITRRSISPLASDYTTIHVTGEYCACPTEAPWLDVQARPAAAASLRGWRAGFETALRRPPADRLPEDHVAAELLLLAHLLDLGRKADGVQFLDRHVLRWIPGFCSRIATRCREPFYAGAAILTTAHLDHLRDRLGSACGMPRPNGDGADVRRRRRTEGQFPLTCDCEG</sequence>
<evidence type="ECO:0000256" key="1">
    <source>
        <dbReference type="ARBA" id="ARBA00023186"/>
    </source>
</evidence>
<gene>
    <name evidence="3" type="ORF">QO018_002091</name>
</gene>
<organism evidence="3 4">
    <name type="scientific">Azospirillum picis</name>
    <dbReference type="NCBI Taxonomy" id="488438"/>
    <lineage>
        <taxon>Bacteria</taxon>
        <taxon>Pseudomonadati</taxon>
        <taxon>Pseudomonadota</taxon>
        <taxon>Alphaproteobacteria</taxon>
        <taxon>Rhodospirillales</taxon>
        <taxon>Azospirillaceae</taxon>
        <taxon>Azospirillum</taxon>
    </lineage>
</organism>
<dbReference type="PANTHER" id="PTHR34227:SF1">
    <property type="entry name" value="DIMETHYL SULFOXIDE REDUCTASE CHAPERONE-RELATED"/>
    <property type="match status" value="1"/>
</dbReference>
<dbReference type="Pfam" id="PF02613">
    <property type="entry name" value="Nitrate_red_del"/>
    <property type="match status" value="1"/>
</dbReference>
<dbReference type="EMBL" id="JAUSVU010000006">
    <property type="protein sequence ID" value="MDQ0533240.1"/>
    <property type="molecule type" value="Genomic_DNA"/>
</dbReference>
<dbReference type="SUPFAM" id="SSF89155">
    <property type="entry name" value="TorD-like"/>
    <property type="match status" value="1"/>
</dbReference>
<name>A0ABU0MIF4_9PROT</name>
<reference evidence="3 4" key="1">
    <citation type="submission" date="2023-07" db="EMBL/GenBank/DDBJ databases">
        <title>Genomic Encyclopedia of Type Strains, Phase IV (KMG-IV): sequencing the most valuable type-strain genomes for metagenomic binning, comparative biology and taxonomic classification.</title>
        <authorList>
            <person name="Goeker M."/>
        </authorList>
    </citation>
    <scope>NUCLEOTIDE SEQUENCE [LARGE SCALE GENOMIC DNA]</scope>
    <source>
        <strain evidence="3 4">DSM 19922</strain>
    </source>
</reference>
<feature type="region of interest" description="Disordered" evidence="2">
    <location>
        <begin position="1"/>
        <end position="47"/>
    </location>
</feature>
<keyword evidence="1" id="KW-0143">Chaperone</keyword>
<evidence type="ECO:0000256" key="2">
    <source>
        <dbReference type="SAM" id="MobiDB-lite"/>
    </source>
</evidence>
<comment type="caution">
    <text evidence="3">The sequence shown here is derived from an EMBL/GenBank/DDBJ whole genome shotgun (WGS) entry which is preliminary data.</text>
</comment>
<dbReference type="Gene3D" id="1.10.3480.10">
    <property type="entry name" value="TorD-like"/>
    <property type="match status" value="1"/>
</dbReference>
<dbReference type="InterPro" id="IPR020945">
    <property type="entry name" value="DMSO/NO3_reduct_chaperone"/>
</dbReference>
<keyword evidence="4" id="KW-1185">Reference proteome</keyword>
<protein>
    <submittedName>
        <fullName evidence="3">TorA maturation chaperone TorD</fullName>
    </submittedName>
</protein>
<feature type="compositionally biased region" description="Low complexity" evidence="2">
    <location>
        <begin position="28"/>
        <end position="43"/>
    </location>
</feature>
<proteinExistence type="predicted"/>
<dbReference type="Proteomes" id="UP001244552">
    <property type="component" value="Unassembled WGS sequence"/>
</dbReference>
<dbReference type="InterPro" id="IPR050289">
    <property type="entry name" value="TorD/DmsD_chaperones"/>
</dbReference>
<evidence type="ECO:0000313" key="4">
    <source>
        <dbReference type="Proteomes" id="UP001244552"/>
    </source>
</evidence>
<evidence type="ECO:0000313" key="3">
    <source>
        <dbReference type="EMBL" id="MDQ0533240.1"/>
    </source>
</evidence>